<protein>
    <submittedName>
        <fullName evidence="4">Haloacid dehalogenase-like hydrolase</fullName>
    </submittedName>
</protein>
<dbReference type="GO" id="GO:0016787">
    <property type="term" value="F:hydrolase activity"/>
    <property type="evidence" value="ECO:0007669"/>
    <property type="project" value="UniProtKB-KW"/>
</dbReference>
<evidence type="ECO:0000256" key="3">
    <source>
        <dbReference type="ARBA" id="ARBA00022842"/>
    </source>
</evidence>
<keyword evidence="1" id="KW-0479">Metal-binding</keyword>
<reference evidence="4" key="1">
    <citation type="submission" date="2021-04" db="EMBL/GenBank/DDBJ databases">
        <title>A collection of bacterial strains from the Burkholderia cepacia Research Laboratory and Repository.</title>
        <authorList>
            <person name="Lipuma J."/>
            <person name="Spilker T."/>
        </authorList>
    </citation>
    <scope>NUCLEOTIDE SEQUENCE</scope>
    <source>
        <strain evidence="4">AU36012</strain>
    </source>
</reference>
<dbReference type="Gene3D" id="3.40.50.1000">
    <property type="entry name" value="HAD superfamily/HAD-like"/>
    <property type="match status" value="1"/>
</dbReference>
<dbReference type="PANTHER" id="PTHR43344">
    <property type="entry name" value="PHOSPHOSERINE PHOSPHATASE"/>
    <property type="match status" value="1"/>
</dbReference>
<dbReference type="InterPro" id="IPR036412">
    <property type="entry name" value="HAD-like_sf"/>
</dbReference>
<dbReference type="GO" id="GO:0046872">
    <property type="term" value="F:metal ion binding"/>
    <property type="evidence" value="ECO:0007669"/>
    <property type="project" value="UniProtKB-KW"/>
</dbReference>
<sequence>MFDVDETILSIKGLFSFAEYFFTARAGADGRVGGEPFADWFEALRRSGATLSREQVNRHFYHAFAGYDSALVRRCAEDWFDSLLTSGDAILIEPVLTALQMHRSNQTPVALLSGSARLFLTPLATLLDATYVLSIELQTDAAGRLTGELLPPQTIGEGKWQALSTLLEELGLGAEECIGYGDHVSDLPFLARLGEAVVVAGDAALERIASERGWRVLPRLPITPPRAWLTSGVRLTIP</sequence>
<proteinExistence type="predicted"/>
<keyword evidence="3" id="KW-0460">Magnesium</keyword>
<evidence type="ECO:0000256" key="1">
    <source>
        <dbReference type="ARBA" id="ARBA00022723"/>
    </source>
</evidence>
<dbReference type="PANTHER" id="PTHR43344:SF13">
    <property type="entry name" value="PHOSPHATASE RV3661-RELATED"/>
    <property type="match status" value="1"/>
</dbReference>
<dbReference type="SUPFAM" id="SSF56784">
    <property type="entry name" value="HAD-like"/>
    <property type="match status" value="1"/>
</dbReference>
<dbReference type="NCBIfam" id="TIGR01488">
    <property type="entry name" value="HAD-SF-IB"/>
    <property type="match status" value="1"/>
</dbReference>
<dbReference type="Pfam" id="PF12710">
    <property type="entry name" value="HAD"/>
    <property type="match status" value="1"/>
</dbReference>
<name>A0AA41E6K9_9BURK</name>
<dbReference type="RefSeq" id="WP_175725182.1">
    <property type="nucleotide sequence ID" value="NZ_CADERF010000001.1"/>
</dbReference>
<evidence type="ECO:0000313" key="4">
    <source>
        <dbReference type="EMBL" id="MBR8129391.1"/>
    </source>
</evidence>
<dbReference type="InterPro" id="IPR050582">
    <property type="entry name" value="HAD-like_SerB"/>
</dbReference>
<evidence type="ECO:0000256" key="2">
    <source>
        <dbReference type="ARBA" id="ARBA00022801"/>
    </source>
</evidence>
<comment type="caution">
    <text evidence="4">The sequence shown here is derived from an EMBL/GenBank/DDBJ whole genome shotgun (WGS) entry which is preliminary data.</text>
</comment>
<dbReference type="EMBL" id="JAGSVG010000007">
    <property type="protein sequence ID" value="MBR8129391.1"/>
    <property type="molecule type" value="Genomic_DNA"/>
</dbReference>
<accession>A0AA41E6K9</accession>
<keyword evidence="2 4" id="KW-0378">Hydrolase</keyword>
<dbReference type="Gene3D" id="1.20.1440.100">
    <property type="entry name" value="SG protein - dephosphorylation function"/>
    <property type="match status" value="1"/>
</dbReference>
<dbReference type="Proteomes" id="UP000682266">
    <property type="component" value="Unassembled WGS sequence"/>
</dbReference>
<dbReference type="AlphaFoldDB" id="A0AA41E6K9"/>
<organism evidence="4 5">
    <name type="scientific">Burkholderia ambifaria</name>
    <dbReference type="NCBI Taxonomy" id="152480"/>
    <lineage>
        <taxon>Bacteria</taxon>
        <taxon>Pseudomonadati</taxon>
        <taxon>Pseudomonadota</taxon>
        <taxon>Betaproteobacteria</taxon>
        <taxon>Burkholderiales</taxon>
        <taxon>Burkholderiaceae</taxon>
        <taxon>Burkholderia</taxon>
        <taxon>Burkholderia cepacia complex</taxon>
    </lineage>
</organism>
<dbReference type="InterPro" id="IPR023214">
    <property type="entry name" value="HAD_sf"/>
</dbReference>
<gene>
    <name evidence="4" type="ORF">KDW93_10445</name>
</gene>
<evidence type="ECO:0000313" key="5">
    <source>
        <dbReference type="Proteomes" id="UP000682266"/>
    </source>
</evidence>